<sequence length="336" mass="36531">MLHIDQSRRTTAGAPPPGWTGRNGGDSTVPHTDQTHRTDIELIPAHTGTTPFGTCYQQCVANLAAWYGLSDAEDVLVTTGGFGWDGGSVLRGGDRWVTAAARLHGLPVQERRFGSYEELRALEEAELAAGRPLAAAVDAYWLPSEYEGVEHLAHCVLLTGRDADGVTVVDPMNHPEPVRYPEERWRTLRSADAADGFRTFLLSGGPTRKPSAHDLARAVSEDRRAHHERDTAALAAYIEACDAAESGTLDVSGAAADRHFLGRLFRHLAVSLPELEAVAVEAASLTRRWYLVHTLSRESGGSPEGRRRLVRMLRDLRGREERLAAHVDEAVAALGA</sequence>
<evidence type="ECO:0000256" key="1">
    <source>
        <dbReference type="SAM" id="MobiDB-lite"/>
    </source>
</evidence>
<dbReference type="EMBL" id="VOKX01000097">
    <property type="protein sequence ID" value="KAB7837206.1"/>
    <property type="molecule type" value="Genomic_DNA"/>
</dbReference>
<organism evidence="3 4">
    <name type="scientific">Streptomyces mobaraensis</name>
    <name type="common">Streptoverticillium mobaraense</name>
    <dbReference type="NCBI Taxonomy" id="35621"/>
    <lineage>
        <taxon>Bacteria</taxon>
        <taxon>Bacillati</taxon>
        <taxon>Actinomycetota</taxon>
        <taxon>Actinomycetes</taxon>
        <taxon>Kitasatosporales</taxon>
        <taxon>Streptomycetaceae</taxon>
        <taxon>Streptomyces</taxon>
    </lineage>
</organism>
<keyword evidence="4" id="KW-1185">Reference proteome</keyword>
<name>A0A5N5W399_STRMB</name>
<proteinExistence type="predicted"/>
<evidence type="ECO:0000313" key="3">
    <source>
        <dbReference type="EMBL" id="KAB7837206.1"/>
    </source>
</evidence>
<dbReference type="InterPro" id="IPR026935">
    <property type="entry name" value="BtrH_N"/>
</dbReference>
<feature type="domain" description="Butirosin biosynthesis protein H N-terminal" evidence="2">
    <location>
        <begin position="94"/>
        <end position="171"/>
    </location>
</feature>
<comment type="caution">
    <text evidence="3">The sequence shown here is derived from an EMBL/GenBank/DDBJ whole genome shotgun (WGS) entry which is preliminary data.</text>
</comment>
<dbReference type="Gene3D" id="3.90.70.10">
    <property type="entry name" value="Cysteine proteinases"/>
    <property type="match status" value="1"/>
</dbReference>
<evidence type="ECO:0000313" key="4">
    <source>
        <dbReference type="Proteomes" id="UP000327000"/>
    </source>
</evidence>
<dbReference type="Pfam" id="PF14399">
    <property type="entry name" value="BtrH_N"/>
    <property type="match status" value="1"/>
</dbReference>
<accession>A0A5N5W399</accession>
<feature type="region of interest" description="Disordered" evidence="1">
    <location>
        <begin position="1"/>
        <end position="33"/>
    </location>
</feature>
<gene>
    <name evidence="3" type="ORF">FRZ00_23480</name>
</gene>
<reference evidence="3 4" key="1">
    <citation type="journal article" date="2019" name="Microb. Cell Fact.">
        <title>Exploring novel herbicidin analogues by transcriptional regulator overexpression and MS/MS molecular networking.</title>
        <authorList>
            <person name="Shi Y."/>
            <person name="Gu R."/>
            <person name="Li Y."/>
            <person name="Wang X."/>
            <person name="Ren W."/>
            <person name="Li X."/>
            <person name="Wang L."/>
            <person name="Xie Y."/>
            <person name="Hong B."/>
        </authorList>
    </citation>
    <scope>NUCLEOTIDE SEQUENCE [LARGE SCALE GENOMIC DNA]</scope>
    <source>
        <strain evidence="3 4">US-43</strain>
    </source>
</reference>
<evidence type="ECO:0000259" key="2">
    <source>
        <dbReference type="Pfam" id="PF14399"/>
    </source>
</evidence>
<dbReference type="Proteomes" id="UP000327000">
    <property type="component" value="Unassembled WGS sequence"/>
</dbReference>
<dbReference type="AlphaFoldDB" id="A0A5N5W399"/>
<protein>
    <recommendedName>
        <fullName evidence="2">Butirosin biosynthesis protein H N-terminal domain-containing protein</fullName>
    </recommendedName>
</protein>